<evidence type="ECO:0000313" key="3">
    <source>
        <dbReference type="Proteomes" id="UP000295192"/>
    </source>
</evidence>
<gene>
    <name evidence="2" type="ORF">AWZ03_002530</name>
</gene>
<evidence type="ECO:0000256" key="1">
    <source>
        <dbReference type="SAM" id="Coils"/>
    </source>
</evidence>
<organism evidence="2 3">
    <name type="scientific">Drosophila navojoa</name>
    <name type="common">Fruit fly</name>
    <dbReference type="NCBI Taxonomy" id="7232"/>
    <lineage>
        <taxon>Eukaryota</taxon>
        <taxon>Metazoa</taxon>
        <taxon>Ecdysozoa</taxon>
        <taxon>Arthropoda</taxon>
        <taxon>Hexapoda</taxon>
        <taxon>Insecta</taxon>
        <taxon>Pterygota</taxon>
        <taxon>Neoptera</taxon>
        <taxon>Endopterygota</taxon>
        <taxon>Diptera</taxon>
        <taxon>Brachycera</taxon>
        <taxon>Muscomorpha</taxon>
        <taxon>Ephydroidea</taxon>
        <taxon>Drosophilidae</taxon>
        <taxon>Drosophila</taxon>
    </lineage>
</organism>
<sequence>MHCARRSKVCYVYVTRLLLKLKLEQQQQEREQQQEQGDVCNARNAYLLKIFSRIGAVQSLVGYSLPCLRAINGQQSFWQLAPCVVLG</sequence>
<proteinExistence type="predicted"/>
<keyword evidence="1" id="KW-0175">Coiled coil</keyword>
<dbReference type="Proteomes" id="UP000295192">
    <property type="component" value="Unassembled WGS sequence"/>
</dbReference>
<accession>A0A484BQW1</accession>
<keyword evidence="3" id="KW-1185">Reference proteome</keyword>
<dbReference type="AlphaFoldDB" id="A0A484BQW1"/>
<feature type="coiled-coil region" evidence="1">
    <location>
        <begin position="16"/>
        <end position="43"/>
    </location>
</feature>
<dbReference type="EMBL" id="LSRL02000011">
    <property type="protein sequence ID" value="TDG51167.1"/>
    <property type="molecule type" value="Genomic_DNA"/>
</dbReference>
<reference evidence="2 3" key="1">
    <citation type="journal article" date="2019" name="J. Hered.">
        <title>An Improved Genome Assembly for Drosophila navojoa, the Basal Species in the mojavensis Cluster.</title>
        <authorList>
            <person name="Vanderlinde T."/>
            <person name="Dupim E.G."/>
            <person name="Nazario-Yepiz N.O."/>
            <person name="Carvalho A.B."/>
        </authorList>
    </citation>
    <scope>NUCLEOTIDE SEQUENCE [LARGE SCALE GENOMIC DNA]</scope>
    <source>
        <strain evidence="2">Navoj_Jal97</strain>
        <tissue evidence="2">Whole organism</tissue>
    </source>
</reference>
<comment type="caution">
    <text evidence="2">The sequence shown here is derived from an EMBL/GenBank/DDBJ whole genome shotgun (WGS) entry which is preliminary data.</text>
</comment>
<name>A0A484BQW1_DRONA</name>
<evidence type="ECO:0000313" key="2">
    <source>
        <dbReference type="EMBL" id="TDG51167.1"/>
    </source>
</evidence>
<protein>
    <submittedName>
        <fullName evidence="2">Uncharacterized protein</fullName>
    </submittedName>
</protein>